<name>A0A9R1U363_9HYME</name>
<dbReference type="OrthoDB" id="6256716at2759"/>
<feature type="compositionally biased region" description="Low complexity" evidence="1">
    <location>
        <begin position="409"/>
        <end position="419"/>
    </location>
</feature>
<feature type="compositionally biased region" description="Basic and acidic residues" evidence="1">
    <location>
        <begin position="230"/>
        <end position="239"/>
    </location>
</feature>
<feature type="compositionally biased region" description="Basic and acidic residues" evidence="1">
    <location>
        <begin position="421"/>
        <end position="442"/>
    </location>
</feature>
<reference evidence="3" key="1">
    <citation type="submission" date="2025-08" db="UniProtKB">
        <authorList>
            <consortium name="RefSeq"/>
        </authorList>
    </citation>
    <scope>IDENTIFICATION</scope>
    <source>
        <strain evidence="3">USDA-PBARC FA_bdor</strain>
        <tissue evidence="3">Whole organism</tissue>
    </source>
</reference>
<keyword evidence="2" id="KW-1185">Reference proteome</keyword>
<feature type="compositionally biased region" description="Basic residues" evidence="1">
    <location>
        <begin position="383"/>
        <end position="393"/>
    </location>
</feature>
<feature type="region of interest" description="Disordered" evidence="1">
    <location>
        <begin position="229"/>
        <end position="262"/>
    </location>
</feature>
<dbReference type="AlphaFoldDB" id="A0A9R1U363"/>
<feature type="region of interest" description="Disordered" evidence="1">
    <location>
        <begin position="337"/>
        <end position="496"/>
    </location>
</feature>
<protein>
    <submittedName>
        <fullName evidence="3">Uncharacterized protein</fullName>
    </submittedName>
</protein>
<dbReference type="GeneID" id="105268643"/>
<feature type="region of interest" description="Disordered" evidence="1">
    <location>
        <begin position="523"/>
        <end position="548"/>
    </location>
</feature>
<evidence type="ECO:0000313" key="3">
    <source>
        <dbReference type="RefSeq" id="XP_011306674.1"/>
    </source>
</evidence>
<feature type="compositionally biased region" description="Basic and acidic residues" evidence="1">
    <location>
        <begin position="367"/>
        <end position="376"/>
    </location>
</feature>
<feature type="compositionally biased region" description="Polar residues" evidence="1">
    <location>
        <begin position="240"/>
        <end position="259"/>
    </location>
</feature>
<proteinExistence type="predicted"/>
<feature type="compositionally biased region" description="Low complexity" evidence="1">
    <location>
        <begin position="481"/>
        <end position="490"/>
    </location>
</feature>
<feature type="region of interest" description="Disordered" evidence="1">
    <location>
        <begin position="127"/>
        <end position="162"/>
    </location>
</feature>
<evidence type="ECO:0000256" key="1">
    <source>
        <dbReference type="SAM" id="MobiDB-lite"/>
    </source>
</evidence>
<organism evidence="2 3">
    <name type="scientific">Fopius arisanus</name>
    <dbReference type="NCBI Taxonomy" id="64838"/>
    <lineage>
        <taxon>Eukaryota</taxon>
        <taxon>Metazoa</taxon>
        <taxon>Ecdysozoa</taxon>
        <taxon>Arthropoda</taxon>
        <taxon>Hexapoda</taxon>
        <taxon>Insecta</taxon>
        <taxon>Pterygota</taxon>
        <taxon>Neoptera</taxon>
        <taxon>Endopterygota</taxon>
        <taxon>Hymenoptera</taxon>
        <taxon>Apocrita</taxon>
        <taxon>Ichneumonoidea</taxon>
        <taxon>Braconidae</taxon>
        <taxon>Opiinae</taxon>
        <taxon>Fopius</taxon>
    </lineage>
</organism>
<dbReference type="Proteomes" id="UP000694866">
    <property type="component" value="Unplaced"/>
</dbReference>
<dbReference type="RefSeq" id="XP_011306674.1">
    <property type="nucleotide sequence ID" value="XM_011308372.1"/>
</dbReference>
<accession>A0A9R1U363</accession>
<feature type="compositionally biased region" description="Polar residues" evidence="1">
    <location>
        <begin position="538"/>
        <end position="548"/>
    </location>
</feature>
<gene>
    <name evidence="3" type="primary">LOC105268643</name>
</gene>
<evidence type="ECO:0000313" key="2">
    <source>
        <dbReference type="Proteomes" id="UP000694866"/>
    </source>
</evidence>
<dbReference type="KEGG" id="fas:105268643"/>
<feature type="compositionally biased region" description="Low complexity" evidence="1">
    <location>
        <begin position="141"/>
        <end position="150"/>
    </location>
</feature>
<sequence length="598" mass="67031">MPGIHVRTFSNCGWVEREREPTLTVPGSYWLCCKQNIYKFTFKHHKTSKSSQDFSHARELMKVVRKIIKLHPRQGQQFCTRHLLVTYNHASWTRQDKMFAMLKFRDHPEAIAYPHAFILTIKKTSTDSHFKSPAPRSPGGTDTSTDSSTSAHQIVPPPKRLKSASFFGDLSLPLVEKYLHEQKDTPGPEDDHQVMNDVQETVDMPYQYLIEREIEKTKAKIETKISGSRRYLEEAHHQSNEVTSSRGRITPGSSPSDSTPRLDITDLVMEGLMFTIRQDKDSVTVVEQKTKLEPDEVLENSEKVEGRTGECLVNSSLLKLENLVGKIEIAERKERLPFFLDPGPPGDLPGEEPEGREILVRSTSPRDILKDERPGEKAPQGQKTRKKMRKREIRSHSAESALKGSRITSSSSSSSSSGSEGAREKYLEASPKGEHLADPGDEKIEEEDIIPEVLQTDNPVGDFQIRQKVTSPLMDDGNFERSPGSPGSPRSRPKVLSSEIVQYDLSLLRSARTRKNLFAEVASTGQPEDVESLGDGELSSQASDTTKSQRILPENNDVRVNLLKFVDDMTLGVRVVVQRLDITSLSRFGGNTCSGEVV</sequence>